<dbReference type="STRING" id="47500.AF333_20085"/>
<name>A0A0D1Y0F5_ANEMI</name>
<evidence type="ECO:0000256" key="1">
    <source>
        <dbReference type="ARBA" id="ARBA00022801"/>
    </source>
</evidence>
<dbReference type="SUPFAM" id="SSF53474">
    <property type="entry name" value="alpha/beta-Hydrolases"/>
    <property type="match status" value="1"/>
</dbReference>
<keyword evidence="7" id="KW-1185">Reference proteome</keyword>
<evidence type="ECO:0000256" key="3">
    <source>
        <dbReference type="ARBA" id="ARBA00023098"/>
    </source>
</evidence>
<keyword evidence="3" id="KW-0443">Lipid metabolism</keyword>
<feature type="transmembrane region" description="Helical" evidence="4">
    <location>
        <begin position="29"/>
        <end position="48"/>
    </location>
</feature>
<gene>
    <name evidence="5" type="ORF">AF333_20085</name>
    <name evidence="6" type="ORF">SAMN04487909_1106</name>
</gene>
<keyword evidence="1 6" id="KW-0378">Hydrolase</keyword>
<evidence type="ECO:0000256" key="2">
    <source>
        <dbReference type="ARBA" id="ARBA00022963"/>
    </source>
</evidence>
<sequence length="472" mass="53738">MRLFEMLLMFLSIGALWKIIWFRNRPTNIVLWGIPSLFVIIGLCHLILEGWRWQMGLVYLSAIFVLFKYGWYVYHVPTKNVKGRLKPVLLSLFALPFSMVAVCLPLIFPVFMFESPTGPYKVGAITYTWTDSFQKSSDGKSRRINVQVWYPANPSVSSREGKYISNLSEFSKSIEKQYALPWRLLGYFDLVRTNTYQDAPFATDVKKAPLIFFSHGNMLGERFTNSFQTIELASQGYVVVALEHPGTALLSAYPDGTYISFEDKNPKLSMKYNLQNKASIPTIKQQTKDIEFVTEKIKQLSQEGADSPFAGKVNLNRLGIIGHSLGGATAVNVLYKNQEFKAAINMDGYLYGEERQKALDQPLMIMNGGLEYEELDTPPEMKQIEEQRRSKVLGKGYILDIEQAGHLSFTDIPLYSPIMKVISPDVKRNHRIINEATLCFMDRHLKGEKNSSCELIPQHYSGTRIQTRGDAE</sequence>
<dbReference type="EMBL" id="FNED01000010">
    <property type="protein sequence ID" value="SDI97986.1"/>
    <property type="molecule type" value="Genomic_DNA"/>
</dbReference>
<dbReference type="Proteomes" id="UP000182836">
    <property type="component" value="Unassembled WGS sequence"/>
</dbReference>
<dbReference type="EMBL" id="LGUG01000004">
    <property type="protein sequence ID" value="KON97424.1"/>
    <property type="molecule type" value="Genomic_DNA"/>
</dbReference>
<dbReference type="Pfam" id="PF03403">
    <property type="entry name" value="PAF-AH_p_II"/>
    <property type="match status" value="1"/>
</dbReference>
<evidence type="ECO:0000256" key="4">
    <source>
        <dbReference type="SAM" id="Phobius"/>
    </source>
</evidence>
<dbReference type="PANTHER" id="PTHR10272:SF0">
    <property type="entry name" value="PLATELET-ACTIVATING FACTOR ACETYLHYDROLASE"/>
    <property type="match status" value="1"/>
</dbReference>
<proteinExistence type="predicted"/>
<organism evidence="5 7">
    <name type="scientific">Aneurinibacillus migulanus</name>
    <name type="common">Bacillus migulanus</name>
    <dbReference type="NCBI Taxonomy" id="47500"/>
    <lineage>
        <taxon>Bacteria</taxon>
        <taxon>Bacillati</taxon>
        <taxon>Bacillota</taxon>
        <taxon>Bacilli</taxon>
        <taxon>Bacillales</taxon>
        <taxon>Paenibacillaceae</taxon>
        <taxon>Aneurinibacillus group</taxon>
        <taxon>Aneurinibacillus</taxon>
    </lineage>
</organism>
<evidence type="ECO:0000313" key="5">
    <source>
        <dbReference type="EMBL" id="KON97424.1"/>
    </source>
</evidence>
<evidence type="ECO:0000313" key="6">
    <source>
        <dbReference type="EMBL" id="SDI97986.1"/>
    </source>
</evidence>
<dbReference type="PATRIC" id="fig|47500.8.peg.4868"/>
<feature type="transmembrane region" description="Helical" evidence="4">
    <location>
        <begin position="6"/>
        <end position="22"/>
    </location>
</feature>
<dbReference type="AlphaFoldDB" id="A0A0D1Y0F5"/>
<keyword evidence="2" id="KW-0442">Lipid degradation</keyword>
<keyword evidence="4" id="KW-1133">Transmembrane helix</keyword>
<dbReference type="Gene3D" id="3.40.50.1820">
    <property type="entry name" value="alpha/beta hydrolase"/>
    <property type="match status" value="1"/>
</dbReference>
<reference evidence="6 8" key="2">
    <citation type="submission" date="2016-10" db="EMBL/GenBank/DDBJ databases">
        <authorList>
            <person name="de Groot N.N."/>
        </authorList>
    </citation>
    <scope>NUCLEOTIDE SEQUENCE [LARGE SCALE GENOMIC DNA]</scope>
    <source>
        <strain evidence="6 8">DSM 2895</strain>
    </source>
</reference>
<dbReference type="GO" id="GO:0003847">
    <property type="term" value="F:1-alkyl-2-acetylglycerophosphocholine esterase activity"/>
    <property type="evidence" value="ECO:0007669"/>
    <property type="project" value="TreeGrafter"/>
</dbReference>
<reference evidence="5 7" key="1">
    <citation type="submission" date="2015-07" db="EMBL/GenBank/DDBJ databases">
        <title>Fjat-14205 dsm 2895.</title>
        <authorList>
            <person name="Liu B."/>
            <person name="Wang J."/>
            <person name="Zhu Y."/>
            <person name="Liu G."/>
            <person name="Chen Q."/>
            <person name="Chen Z."/>
            <person name="Lan J."/>
            <person name="Che J."/>
            <person name="Ge C."/>
            <person name="Shi H."/>
            <person name="Pan Z."/>
            <person name="Liu X."/>
        </authorList>
    </citation>
    <scope>NUCLEOTIDE SEQUENCE [LARGE SCALE GENOMIC DNA]</scope>
    <source>
        <strain evidence="5 7">DSM 2895</strain>
    </source>
</reference>
<evidence type="ECO:0000313" key="8">
    <source>
        <dbReference type="Proteomes" id="UP000182836"/>
    </source>
</evidence>
<dbReference type="GeneID" id="42307454"/>
<dbReference type="Proteomes" id="UP000037269">
    <property type="component" value="Unassembled WGS sequence"/>
</dbReference>
<accession>A0A0D1Y0F5</accession>
<dbReference type="OrthoDB" id="9814760at2"/>
<feature type="transmembrane region" description="Helical" evidence="4">
    <location>
        <begin position="54"/>
        <end position="76"/>
    </location>
</feature>
<dbReference type="GO" id="GO:0016042">
    <property type="term" value="P:lipid catabolic process"/>
    <property type="evidence" value="ECO:0007669"/>
    <property type="project" value="UniProtKB-KW"/>
</dbReference>
<keyword evidence="4" id="KW-0472">Membrane</keyword>
<dbReference type="RefSeq" id="WP_043064694.1">
    <property type="nucleotide sequence ID" value="NZ_BJOA01000043.1"/>
</dbReference>
<evidence type="ECO:0000313" key="7">
    <source>
        <dbReference type="Proteomes" id="UP000037269"/>
    </source>
</evidence>
<dbReference type="PANTHER" id="PTHR10272">
    <property type="entry name" value="PLATELET-ACTIVATING FACTOR ACETYLHYDROLASE"/>
    <property type="match status" value="1"/>
</dbReference>
<dbReference type="InterPro" id="IPR029058">
    <property type="entry name" value="AB_hydrolase_fold"/>
</dbReference>
<feature type="transmembrane region" description="Helical" evidence="4">
    <location>
        <begin position="88"/>
        <end position="112"/>
    </location>
</feature>
<protein>
    <submittedName>
        <fullName evidence="6">Platelet-activating factor acetylhydrolase, isoform II</fullName>
    </submittedName>
</protein>
<keyword evidence="4" id="KW-0812">Transmembrane</keyword>